<evidence type="ECO:0008006" key="3">
    <source>
        <dbReference type="Google" id="ProtNLM"/>
    </source>
</evidence>
<dbReference type="Proteomes" id="UP000035083">
    <property type="component" value="Unassembled WGS sequence"/>
</dbReference>
<evidence type="ECO:0000313" key="2">
    <source>
        <dbReference type="Proteomes" id="UP000035083"/>
    </source>
</evidence>
<name>L7LG23_9ACTN</name>
<sequence length="711" mass="79440">MSQYAAAVSTPPTVVATVDSDPIILDKTRLSPSYTQPLSRIGDSRWDLGPLLHKPTVTGTQSVNFDTYPPCFRPAAKRLVWLCVNVPTPVEDLERPTATRSQLSVGSIVVYAGFMRLWMEWLVAQAVHEFSEVTVELYRRYCSEVTASGLSRESQANRLFAITRCWLYGPYLPDSDTLIRPHWEDTLVRADVLGDPKWSAENRTPPIHPQTMSALLVWAIRFCVDFSDDILAARHAKSTPQTPPLLEGRSAWERFKDYARQQRATSGTVPGFYPANRPQRRCIAMQFIGWQLGLTAAQVSESGGSSLLADLDPTDEAVLPVAITGRIDTQPWTRGVNFYEVDELSNLLATAAFIVVAYLTGMRGEECRALQHGCCRTITDESTGQTRYLIYGRVFKDALDENGNTIPAGTQRDQPWQAIAPVAKAVSVMEAMYPDSQLLFPLRAYTSFTGHAERDKAVHPRMIRDRTADLIAWCNAKSDEFGRAHESIPADPDGPVVLKRFRRTLAWFIYRRPGGRIALGIQYGHLRGHTTDGYGSRVASGLRDVFPMEEALAAAEYLEAAHTRLDDGETVTGPAAPRYRDGVRLYHQQFGGRYLTNRQAAALHANPRLRIYDNSEQFVTCCYDQSKALCHPDRATTARIDASPDITNCQPNCGNIARTDHNIANAEAAIDRLREEIASPVIPLPMKARLEQRIGNLQRIIDHHRNPEGHR</sequence>
<dbReference type="eggNOG" id="COG0582">
    <property type="taxonomic scope" value="Bacteria"/>
</dbReference>
<dbReference type="RefSeq" id="WP_006895142.1">
    <property type="nucleotide sequence ID" value="NZ_BANU01000006.1"/>
</dbReference>
<keyword evidence="2" id="KW-1185">Reference proteome</keyword>
<reference evidence="1 2" key="1">
    <citation type="submission" date="2012-12" db="EMBL/GenBank/DDBJ databases">
        <title>Whole genome shotgun sequence of Gordonia sihwensis NBRC 108236.</title>
        <authorList>
            <person name="Yoshida I."/>
            <person name="Hosoyama A."/>
            <person name="Tsuchikane K."/>
            <person name="Ando Y."/>
            <person name="Baba S."/>
            <person name="Ohji S."/>
            <person name="Hamada M."/>
            <person name="Tamura T."/>
            <person name="Yamazoe A."/>
            <person name="Yamazaki S."/>
            <person name="Fujita N."/>
        </authorList>
    </citation>
    <scope>NUCLEOTIDE SEQUENCE [LARGE SCALE GENOMIC DNA]</scope>
    <source>
        <strain evidence="1 2">NBRC 108236</strain>
    </source>
</reference>
<proteinExistence type="predicted"/>
<evidence type="ECO:0000313" key="1">
    <source>
        <dbReference type="EMBL" id="GAC59854.1"/>
    </source>
</evidence>
<protein>
    <recommendedName>
        <fullName evidence="3">Integrase</fullName>
    </recommendedName>
</protein>
<organism evidence="1 2">
    <name type="scientific">Gordonia sihwensis NBRC 108236</name>
    <dbReference type="NCBI Taxonomy" id="1223544"/>
    <lineage>
        <taxon>Bacteria</taxon>
        <taxon>Bacillati</taxon>
        <taxon>Actinomycetota</taxon>
        <taxon>Actinomycetes</taxon>
        <taxon>Mycobacteriales</taxon>
        <taxon>Gordoniaceae</taxon>
        <taxon>Gordonia</taxon>
    </lineage>
</organism>
<dbReference type="AlphaFoldDB" id="L7LG23"/>
<dbReference type="EMBL" id="BANU01000006">
    <property type="protein sequence ID" value="GAC59854.1"/>
    <property type="molecule type" value="Genomic_DNA"/>
</dbReference>
<comment type="caution">
    <text evidence="1">The sequence shown here is derived from an EMBL/GenBank/DDBJ whole genome shotgun (WGS) entry which is preliminary data.</text>
</comment>
<gene>
    <name evidence="1" type="ORF">GSI01S_06_00090</name>
</gene>
<accession>L7LG23</accession>